<dbReference type="AlphaFoldDB" id="A0A0R2L4Y8"/>
<gene>
    <name evidence="2" type="ORF">IV55_GL000690</name>
    <name evidence="1" type="ORF">LSI01_08000</name>
</gene>
<evidence type="ECO:0000313" key="2">
    <source>
        <dbReference type="EMBL" id="KRN96825.1"/>
    </source>
</evidence>
<evidence type="ECO:0000313" key="1">
    <source>
        <dbReference type="EMBL" id="GEK28489.1"/>
    </source>
</evidence>
<evidence type="ECO:0000313" key="4">
    <source>
        <dbReference type="Proteomes" id="UP000321429"/>
    </source>
</evidence>
<sequence length="94" mass="10920">MADSMDSIMKATVNAEVTKRIAALSQTVPYLRPWLTSTQVAELIGYKPRTVNEKWGQNLELKRMGLTRKDGKGYLFKNPEFTNWLHDVYWEELV</sequence>
<dbReference type="EMBL" id="BJUD01000011">
    <property type="protein sequence ID" value="GEK28489.1"/>
    <property type="molecule type" value="Genomic_DNA"/>
</dbReference>
<evidence type="ECO:0000313" key="3">
    <source>
        <dbReference type="Proteomes" id="UP000051139"/>
    </source>
</evidence>
<accession>A0A0R2L4Y8</accession>
<evidence type="ECO:0008006" key="5">
    <source>
        <dbReference type="Google" id="ProtNLM"/>
    </source>
</evidence>
<comment type="caution">
    <text evidence="2">The sequence shown here is derived from an EMBL/GenBank/DDBJ whole genome shotgun (WGS) entry which is preliminary data.</text>
</comment>
<dbReference type="Proteomes" id="UP000321429">
    <property type="component" value="Unassembled WGS sequence"/>
</dbReference>
<reference evidence="1 4" key="2">
    <citation type="submission" date="2019-07" db="EMBL/GenBank/DDBJ databases">
        <title>Whole genome shotgun sequence of Lactobacillus siliginis NBRC 101315.</title>
        <authorList>
            <person name="Hosoyama A."/>
            <person name="Uohara A."/>
            <person name="Ohji S."/>
            <person name="Ichikawa N."/>
        </authorList>
    </citation>
    <scope>NUCLEOTIDE SEQUENCE [LARGE SCALE GENOMIC DNA]</scope>
    <source>
        <strain evidence="1 4">NBRC 101315</strain>
    </source>
</reference>
<dbReference type="PATRIC" id="fig|348151.3.peg.708"/>
<dbReference type="RefSeq" id="WP_057808622.1">
    <property type="nucleotide sequence ID" value="NZ_BJUD01000011.1"/>
</dbReference>
<protein>
    <recommendedName>
        <fullName evidence="5">Helix-turn-helix domain-containing protein</fullName>
    </recommendedName>
</protein>
<organism evidence="2 3">
    <name type="scientific">Furfurilactobacillus siliginis</name>
    <dbReference type="NCBI Taxonomy" id="348151"/>
    <lineage>
        <taxon>Bacteria</taxon>
        <taxon>Bacillati</taxon>
        <taxon>Bacillota</taxon>
        <taxon>Bacilli</taxon>
        <taxon>Lactobacillales</taxon>
        <taxon>Lactobacillaceae</taxon>
        <taxon>Furfurilactobacillus</taxon>
    </lineage>
</organism>
<reference evidence="2 3" key="1">
    <citation type="journal article" date="2015" name="Genome Announc.">
        <title>Expanding the biotechnology potential of lactobacilli through comparative genomics of 213 strains and associated genera.</title>
        <authorList>
            <person name="Sun Z."/>
            <person name="Harris H.M."/>
            <person name="McCann A."/>
            <person name="Guo C."/>
            <person name="Argimon S."/>
            <person name="Zhang W."/>
            <person name="Yang X."/>
            <person name="Jeffery I.B."/>
            <person name="Cooney J.C."/>
            <person name="Kagawa T.F."/>
            <person name="Liu W."/>
            <person name="Song Y."/>
            <person name="Salvetti E."/>
            <person name="Wrobel A."/>
            <person name="Rasinkangas P."/>
            <person name="Parkhill J."/>
            <person name="Rea M.C."/>
            <person name="O'Sullivan O."/>
            <person name="Ritari J."/>
            <person name="Douillard F.P."/>
            <person name="Paul Ross R."/>
            <person name="Yang R."/>
            <person name="Briner A.E."/>
            <person name="Felis G.E."/>
            <person name="de Vos W.M."/>
            <person name="Barrangou R."/>
            <person name="Klaenhammer T.R."/>
            <person name="Caufield P.W."/>
            <person name="Cui Y."/>
            <person name="Zhang H."/>
            <person name="O'Toole P.W."/>
        </authorList>
    </citation>
    <scope>NUCLEOTIDE SEQUENCE [LARGE SCALE GENOMIC DNA]</scope>
    <source>
        <strain evidence="2 3">DSM 22696</strain>
    </source>
</reference>
<dbReference type="EMBL" id="JQCB01000002">
    <property type="protein sequence ID" value="KRN96825.1"/>
    <property type="molecule type" value="Genomic_DNA"/>
</dbReference>
<proteinExistence type="predicted"/>
<dbReference type="OrthoDB" id="9929088at2"/>
<keyword evidence="3" id="KW-1185">Reference proteome</keyword>
<name>A0A0R2L4Y8_9LACO</name>
<dbReference type="Proteomes" id="UP000051139">
    <property type="component" value="Unassembled WGS sequence"/>
</dbReference>